<gene>
    <name evidence="1" type="ORF">OHJ16_12815</name>
</gene>
<name>A0ABT4IB17_9ACTO</name>
<comment type="caution">
    <text evidence="1">The sequence shown here is derived from an EMBL/GenBank/DDBJ whole genome shotgun (WGS) entry which is preliminary data.</text>
</comment>
<organism evidence="1 2">
    <name type="scientific">Actinomyces israelii</name>
    <dbReference type="NCBI Taxonomy" id="1659"/>
    <lineage>
        <taxon>Bacteria</taxon>
        <taxon>Bacillati</taxon>
        <taxon>Actinomycetota</taxon>
        <taxon>Actinomycetes</taxon>
        <taxon>Actinomycetales</taxon>
        <taxon>Actinomycetaceae</taxon>
        <taxon>Actinomyces</taxon>
    </lineage>
</organism>
<evidence type="ECO:0000313" key="2">
    <source>
        <dbReference type="Proteomes" id="UP001072034"/>
    </source>
</evidence>
<dbReference type="EMBL" id="JAPTMY010000033">
    <property type="protein sequence ID" value="MCZ0858922.1"/>
    <property type="molecule type" value="Genomic_DNA"/>
</dbReference>
<protein>
    <recommendedName>
        <fullName evidence="3">ESX-1 secretion-associated protein</fullName>
    </recommendedName>
</protein>
<reference evidence="1" key="1">
    <citation type="submission" date="2022-10" db="EMBL/GenBank/DDBJ databases">
        <title>Genome sequence of Actinomyces israelii ATCC 10048.</title>
        <authorList>
            <person name="Watt R.M."/>
            <person name="Tong W.M."/>
        </authorList>
    </citation>
    <scope>NUCLEOTIDE SEQUENCE</scope>
    <source>
        <strain evidence="1">ATCC 10048</strain>
    </source>
</reference>
<evidence type="ECO:0000313" key="1">
    <source>
        <dbReference type="EMBL" id="MCZ0858922.1"/>
    </source>
</evidence>
<proteinExistence type="predicted"/>
<dbReference type="RefSeq" id="WP_268918243.1">
    <property type="nucleotide sequence ID" value="NZ_JAPTMY010000033.1"/>
</dbReference>
<keyword evidence="2" id="KW-1185">Reference proteome</keyword>
<dbReference type="Proteomes" id="UP001072034">
    <property type="component" value="Unassembled WGS sequence"/>
</dbReference>
<sequence>MTAGTHIVGGDLEALAASVGGVCDGLWGLDVTGAVGGAASAMPGSASSGLVAAAAAGLDGRRAALGGRYRTISGAAQNLALIHRSNDSAVAAATPTIGAGAGSAARWARARGLE</sequence>
<evidence type="ECO:0008006" key="3">
    <source>
        <dbReference type="Google" id="ProtNLM"/>
    </source>
</evidence>
<accession>A0ABT4IB17</accession>